<sequence length="166" mass="17729">MRVWYKNSILVAILVTMGLAQGCASRGSNELSGGKFEPDAEDSQRADVVMAALSQVGTPYVYGATKPGAALDCSALTQYAHRAAGLAIPRASMAQRAAAAPVKKQRLEAGDLVFFRTGPGQYHVGVMVDAARFVHASTSGHRVLITHFDTPYWKARYIGAGTYVKP</sequence>
<dbReference type="GO" id="GO:0006508">
    <property type="term" value="P:proteolysis"/>
    <property type="evidence" value="ECO:0007669"/>
    <property type="project" value="UniProtKB-KW"/>
</dbReference>
<comment type="caution">
    <text evidence="7">The sequence shown here is derived from an EMBL/GenBank/DDBJ whole genome shotgun (WGS) entry which is preliminary data.</text>
</comment>
<evidence type="ECO:0000313" key="7">
    <source>
        <dbReference type="EMBL" id="MBB1125977.1"/>
    </source>
</evidence>
<accession>A0A839HFR2</accession>
<dbReference type="Proteomes" id="UP000548632">
    <property type="component" value="Unassembled WGS sequence"/>
</dbReference>
<keyword evidence="3" id="KW-0378">Hydrolase</keyword>
<keyword evidence="5" id="KW-0732">Signal</keyword>
<name>A0A839HFR2_9GAMM</name>
<feature type="chain" id="PRO_5032533589" evidence="5">
    <location>
        <begin position="23"/>
        <end position="166"/>
    </location>
</feature>
<dbReference type="PANTHER" id="PTHR47053">
    <property type="entry name" value="MUREIN DD-ENDOPEPTIDASE MEPH-RELATED"/>
    <property type="match status" value="1"/>
</dbReference>
<proteinExistence type="inferred from homology"/>
<dbReference type="Gene3D" id="3.90.1720.10">
    <property type="entry name" value="endopeptidase domain like (from Nostoc punctiforme)"/>
    <property type="match status" value="1"/>
</dbReference>
<dbReference type="SUPFAM" id="SSF54001">
    <property type="entry name" value="Cysteine proteinases"/>
    <property type="match status" value="1"/>
</dbReference>
<dbReference type="PROSITE" id="PS51935">
    <property type="entry name" value="NLPC_P60"/>
    <property type="match status" value="1"/>
</dbReference>
<gene>
    <name evidence="7" type="ORF">HUK38_07000</name>
</gene>
<evidence type="ECO:0000256" key="1">
    <source>
        <dbReference type="ARBA" id="ARBA00007074"/>
    </source>
</evidence>
<comment type="similarity">
    <text evidence="1">Belongs to the peptidase C40 family.</text>
</comment>
<dbReference type="RefSeq" id="WP_182583607.1">
    <property type="nucleotide sequence ID" value="NZ_JABVCQ010000012.1"/>
</dbReference>
<dbReference type="InterPro" id="IPR000064">
    <property type="entry name" value="NLP_P60_dom"/>
</dbReference>
<dbReference type="EMBL" id="JABVCQ010000012">
    <property type="protein sequence ID" value="MBB1125977.1"/>
    <property type="molecule type" value="Genomic_DNA"/>
</dbReference>
<evidence type="ECO:0000256" key="5">
    <source>
        <dbReference type="SAM" id="SignalP"/>
    </source>
</evidence>
<evidence type="ECO:0000256" key="2">
    <source>
        <dbReference type="ARBA" id="ARBA00022670"/>
    </source>
</evidence>
<feature type="domain" description="NlpC/P60" evidence="6">
    <location>
        <begin position="42"/>
        <end position="164"/>
    </location>
</feature>
<dbReference type="InterPro" id="IPR051202">
    <property type="entry name" value="Peptidase_C40"/>
</dbReference>
<evidence type="ECO:0000313" key="8">
    <source>
        <dbReference type="Proteomes" id="UP000548632"/>
    </source>
</evidence>
<dbReference type="PROSITE" id="PS51257">
    <property type="entry name" value="PROKAR_LIPOPROTEIN"/>
    <property type="match status" value="1"/>
</dbReference>
<keyword evidence="4" id="KW-0788">Thiol protease</keyword>
<evidence type="ECO:0000256" key="4">
    <source>
        <dbReference type="ARBA" id="ARBA00022807"/>
    </source>
</evidence>
<feature type="signal peptide" evidence="5">
    <location>
        <begin position="1"/>
        <end position="22"/>
    </location>
</feature>
<organism evidence="7 8">
    <name type="scientific">Thiospirillum jenense</name>
    <dbReference type="NCBI Taxonomy" id="1653858"/>
    <lineage>
        <taxon>Bacteria</taxon>
        <taxon>Pseudomonadati</taxon>
        <taxon>Pseudomonadota</taxon>
        <taxon>Gammaproteobacteria</taxon>
        <taxon>Chromatiales</taxon>
        <taxon>Chromatiaceae</taxon>
        <taxon>Thiospirillum</taxon>
    </lineage>
</organism>
<dbReference type="Pfam" id="PF00877">
    <property type="entry name" value="NLPC_P60"/>
    <property type="match status" value="1"/>
</dbReference>
<keyword evidence="8" id="KW-1185">Reference proteome</keyword>
<dbReference type="AlphaFoldDB" id="A0A839HFR2"/>
<evidence type="ECO:0000256" key="3">
    <source>
        <dbReference type="ARBA" id="ARBA00022801"/>
    </source>
</evidence>
<keyword evidence="2" id="KW-0645">Protease</keyword>
<dbReference type="InterPro" id="IPR038765">
    <property type="entry name" value="Papain-like_cys_pep_sf"/>
</dbReference>
<protein>
    <submittedName>
        <fullName evidence="7">C40 family peptidase</fullName>
    </submittedName>
</protein>
<evidence type="ECO:0000259" key="6">
    <source>
        <dbReference type="PROSITE" id="PS51935"/>
    </source>
</evidence>
<reference evidence="7 8" key="1">
    <citation type="journal article" date="2020" name="Arch. Microbiol.">
        <title>The genome sequence of the giant phototrophic gammaproteobacterium Thiospirillum jenense gives insight into its physiological properties and phylogenetic relationships.</title>
        <authorList>
            <person name="Imhoff J.F."/>
            <person name="Meyer T.E."/>
            <person name="Kyndt J.A."/>
        </authorList>
    </citation>
    <scope>NUCLEOTIDE SEQUENCE [LARGE SCALE GENOMIC DNA]</scope>
    <source>
        <strain evidence="7 8">DSM 216</strain>
    </source>
</reference>
<dbReference type="PANTHER" id="PTHR47053:SF1">
    <property type="entry name" value="MUREIN DD-ENDOPEPTIDASE MEPH-RELATED"/>
    <property type="match status" value="1"/>
</dbReference>
<dbReference type="GO" id="GO:0008234">
    <property type="term" value="F:cysteine-type peptidase activity"/>
    <property type="evidence" value="ECO:0007669"/>
    <property type="project" value="UniProtKB-KW"/>
</dbReference>